<dbReference type="Proteomes" id="UP000006813">
    <property type="component" value="Unassembled WGS sequence"/>
</dbReference>
<accession>G5BSF3</accession>
<protein>
    <submittedName>
        <fullName evidence="1">Uncharacterized protein</fullName>
    </submittedName>
</protein>
<dbReference type="EMBL" id="JH171635">
    <property type="protein sequence ID" value="EHB12214.1"/>
    <property type="molecule type" value="Genomic_DNA"/>
</dbReference>
<evidence type="ECO:0000313" key="1">
    <source>
        <dbReference type="EMBL" id="EHB12214.1"/>
    </source>
</evidence>
<name>G5BSF3_HETGA</name>
<proteinExistence type="predicted"/>
<dbReference type="InParanoid" id="G5BSF3"/>
<sequence length="135" mass="14991">MVRPGAWKALASCKSWHSHGQAVGDVDVDLTVENVALGKADVHETTYPKKLAVLHVVAAEWLSITEFTSGSRPRILGRILLYRTLAIVAGDPFNLFSPHCEPDEKNMKPVVENMGILECFVHPNSTEKLRKKMEV</sequence>
<reference evidence="1 2" key="1">
    <citation type="journal article" date="2011" name="Nature">
        <title>Genome sequencing reveals insights into physiology and longevity of the naked mole rat.</title>
        <authorList>
            <person name="Kim E.B."/>
            <person name="Fang X."/>
            <person name="Fushan A.A."/>
            <person name="Huang Z."/>
            <person name="Lobanov A.V."/>
            <person name="Han L."/>
            <person name="Marino S.M."/>
            <person name="Sun X."/>
            <person name="Turanov A.A."/>
            <person name="Yang P."/>
            <person name="Yim S.H."/>
            <person name="Zhao X."/>
            <person name="Kasaikina M.V."/>
            <person name="Stoletzki N."/>
            <person name="Peng C."/>
            <person name="Polak P."/>
            <person name="Xiong Z."/>
            <person name="Kiezun A."/>
            <person name="Zhu Y."/>
            <person name="Chen Y."/>
            <person name="Kryukov G.V."/>
            <person name="Zhang Q."/>
            <person name="Peshkin L."/>
            <person name="Yang L."/>
            <person name="Bronson R.T."/>
            <person name="Buffenstein R."/>
            <person name="Wang B."/>
            <person name="Han C."/>
            <person name="Li Q."/>
            <person name="Chen L."/>
            <person name="Zhao W."/>
            <person name="Sunyaev S.R."/>
            <person name="Park T.J."/>
            <person name="Zhang G."/>
            <person name="Wang J."/>
            <person name="Gladyshev V.N."/>
        </authorList>
    </citation>
    <scope>NUCLEOTIDE SEQUENCE [LARGE SCALE GENOMIC DNA]</scope>
</reference>
<evidence type="ECO:0000313" key="2">
    <source>
        <dbReference type="Proteomes" id="UP000006813"/>
    </source>
</evidence>
<dbReference type="AlphaFoldDB" id="G5BSF3"/>
<gene>
    <name evidence="1" type="ORF">GW7_10004</name>
</gene>
<organism evidence="1 2">
    <name type="scientific">Heterocephalus glaber</name>
    <name type="common">Naked mole rat</name>
    <dbReference type="NCBI Taxonomy" id="10181"/>
    <lineage>
        <taxon>Eukaryota</taxon>
        <taxon>Metazoa</taxon>
        <taxon>Chordata</taxon>
        <taxon>Craniata</taxon>
        <taxon>Vertebrata</taxon>
        <taxon>Euteleostomi</taxon>
        <taxon>Mammalia</taxon>
        <taxon>Eutheria</taxon>
        <taxon>Euarchontoglires</taxon>
        <taxon>Glires</taxon>
        <taxon>Rodentia</taxon>
        <taxon>Hystricomorpha</taxon>
        <taxon>Bathyergidae</taxon>
        <taxon>Heterocephalus</taxon>
    </lineage>
</organism>